<dbReference type="Pfam" id="PF20906">
    <property type="entry name" value="S-Me-THD_C"/>
    <property type="match status" value="1"/>
</dbReference>
<feature type="domain" description="S-Me-THD N-terminal" evidence="1">
    <location>
        <begin position="14"/>
        <end position="169"/>
    </location>
</feature>
<dbReference type="Proteomes" id="UP000612893">
    <property type="component" value="Unassembled WGS sequence"/>
</dbReference>
<organism evidence="3 4">
    <name type="scientific">Candidatus Nephthysia bennettiae</name>
    <dbReference type="NCBI Taxonomy" id="3127016"/>
    <lineage>
        <taxon>Bacteria</taxon>
        <taxon>Bacillati</taxon>
        <taxon>Candidatus Dormiibacterota</taxon>
        <taxon>Candidatus Dormibacteria</taxon>
        <taxon>Candidatus Dormibacterales</taxon>
        <taxon>Candidatus Dormibacteraceae</taxon>
        <taxon>Candidatus Nephthysia</taxon>
    </lineage>
</organism>
<name>A0A934K9K6_9BACT</name>
<dbReference type="Gene3D" id="2.40.390.10">
    <property type="entry name" value="CV3147-like"/>
    <property type="match status" value="1"/>
</dbReference>
<dbReference type="InterPro" id="IPR048350">
    <property type="entry name" value="S-Me-THD-like_C"/>
</dbReference>
<feature type="domain" description="S-Me-THD-like C-terminal" evidence="2">
    <location>
        <begin position="172"/>
        <end position="360"/>
    </location>
</feature>
<sequence>MGPNVDMRYLNAEELRDVARGAAVLGTGGGGDPYLGTLAALRALDRYGQPQVVDVAELPEESLVASAVMVGAPVPLIEKFPLGEELVEAYQALDGFLGGRLAGLLPFEIGGVNTIVALALGMRLGLPVVDADIMGRAYPELHLVTLTLYGVKATPFALADEHGNRAVMNTVDNVWTERVGRAIAIEFGAICPGMGYVVTARQAREAAILGTLSRAQEIGAAIRLAEENKRDAIRDVLDVTGGFLLFRGKIVDVQRRTQRGWSLGDAVMEGTDEYAGRTMVVQFQNENLVARLDGEVVASVPDLITVLDADSGQAITTERLRYGNRTILLALPCDEKWRTPAGVELGGPRHFGYDFDYVPVESLQGQYSVIT</sequence>
<dbReference type="InterPro" id="IPR027479">
    <property type="entry name" value="S-Me-THD_N_sf"/>
</dbReference>
<dbReference type="AlphaFoldDB" id="A0A934K9K6"/>
<protein>
    <submittedName>
        <fullName evidence="3">DUF917 domain-containing protein</fullName>
    </submittedName>
</protein>
<dbReference type="InterPro" id="IPR010318">
    <property type="entry name" value="S-Me-THD_N"/>
</dbReference>
<evidence type="ECO:0000313" key="3">
    <source>
        <dbReference type="EMBL" id="MBJ7598200.1"/>
    </source>
</evidence>
<reference evidence="3" key="1">
    <citation type="submission" date="2020-10" db="EMBL/GenBank/DDBJ databases">
        <title>Ca. Dormibacterota MAGs.</title>
        <authorList>
            <person name="Montgomery K."/>
        </authorList>
    </citation>
    <scope>NUCLEOTIDE SEQUENCE [LARGE SCALE GENOMIC DNA]</scope>
    <source>
        <strain evidence="3">SC8812_S17_10</strain>
    </source>
</reference>
<evidence type="ECO:0000259" key="2">
    <source>
        <dbReference type="Pfam" id="PF20906"/>
    </source>
</evidence>
<evidence type="ECO:0000313" key="4">
    <source>
        <dbReference type="Proteomes" id="UP000612893"/>
    </source>
</evidence>
<dbReference type="SUPFAM" id="SSF160991">
    <property type="entry name" value="CV3147-like"/>
    <property type="match status" value="1"/>
</dbReference>
<dbReference type="EMBL" id="JAEKNR010000100">
    <property type="protein sequence ID" value="MBJ7598200.1"/>
    <property type="molecule type" value="Genomic_DNA"/>
</dbReference>
<proteinExistence type="predicted"/>
<dbReference type="Pfam" id="PF06032">
    <property type="entry name" value="S-Me-THD_N"/>
    <property type="match status" value="1"/>
</dbReference>
<dbReference type="Gene3D" id="3.40.1610.10">
    <property type="entry name" value="CV3147-like domain"/>
    <property type="match status" value="1"/>
</dbReference>
<accession>A0A934K9K6</accession>
<dbReference type="InterPro" id="IPR024071">
    <property type="entry name" value="S-Me-THD_C_sf"/>
</dbReference>
<gene>
    <name evidence="3" type="ORF">JF922_08960</name>
</gene>
<evidence type="ECO:0000259" key="1">
    <source>
        <dbReference type="Pfam" id="PF06032"/>
    </source>
</evidence>
<keyword evidence="4" id="KW-1185">Reference proteome</keyword>
<comment type="caution">
    <text evidence="3">The sequence shown here is derived from an EMBL/GenBank/DDBJ whole genome shotgun (WGS) entry which is preliminary data.</text>
</comment>